<dbReference type="SMART" id="SM00112">
    <property type="entry name" value="CA"/>
    <property type="match status" value="1"/>
</dbReference>
<name>A0A7D5SB84_9PROT</name>
<evidence type="ECO:0000313" key="5">
    <source>
        <dbReference type="Proteomes" id="UP000509684"/>
    </source>
</evidence>
<dbReference type="Pfam" id="PF00028">
    <property type="entry name" value="Cadherin"/>
    <property type="match status" value="1"/>
</dbReference>
<dbReference type="Pfam" id="PF17892">
    <property type="entry name" value="Cadherin_5"/>
    <property type="match status" value="1"/>
</dbReference>
<dbReference type="InterPro" id="IPR041690">
    <property type="entry name" value="Cadherin_5"/>
</dbReference>
<evidence type="ECO:0000256" key="1">
    <source>
        <dbReference type="ARBA" id="ARBA00004613"/>
    </source>
</evidence>
<evidence type="ECO:0000259" key="3">
    <source>
        <dbReference type="PROSITE" id="PS50268"/>
    </source>
</evidence>
<dbReference type="Gene3D" id="2.150.10.10">
    <property type="entry name" value="Serralysin-like metalloprotease, C-terminal"/>
    <property type="match status" value="6"/>
</dbReference>
<dbReference type="InterPro" id="IPR018511">
    <property type="entry name" value="Hemolysin-typ_Ca-bd_CS"/>
</dbReference>
<evidence type="ECO:0000256" key="2">
    <source>
        <dbReference type="ARBA" id="ARBA00022525"/>
    </source>
</evidence>
<dbReference type="PANTHER" id="PTHR38340">
    <property type="entry name" value="S-LAYER PROTEIN"/>
    <property type="match status" value="1"/>
</dbReference>
<dbReference type="Gene3D" id="2.60.40.60">
    <property type="entry name" value="Cadherins"/>
    <property type="match status" value="1"/>
</dbReference>
<gene>
    <name evidence="4" type="ORF">HWD57_14150</name>
</gene>
<dbReference type="EMBL" id="CP058708">
    <property type="protein sequence ID" value="QLH50800.1"/>
    <property type="molecule type" value="Genomic_DNA"/>
</dbReference>
<dbReference type="InterPro" id="IPR050557">
    <property type="entry name" value="RTX_toxin/Mannuronan_C5-epim"/>
</dbReference>
<dbReference type="GO" id="GO:0005576">
    <property type="term" value="C:extracellular region"/>
    <property type="evidence" value="ECO:0007669"/>
    <property type="project" value="UniProtKB-SubCell"/>
</dbReference>
<protein>
    <submittedName>
        <fullName evidence="4">Cadherin-like domain-containing protein</fullName>
    </submittedName>
</protein>
<dbReference type="InterPro" id="IPR015919">
    <property type="entry name" value="Cadherin-like_sf"/>
</dbReference>
<feature type="domain" description="Cadherin" evidence="3">
    <location>
        <begin position="1313"/>
        <end position="1423"/>
    </location>
</feature>
<dbReference type="GO" id="GO:0016020">
    <property type="term" value="C:membrane"/>
    <property type="evidence" value="ECO:0007669"/>
    <property type="project" value="InterPro"/>
</dbReference>
<dbReference type="PANTHER" id="PTHR38340:SF1">
    <property type="entry name" value="S-LAYER PROTEIN"/>
    <property type="match status" value="1"/>
</dbReference>
<dbReference type="GO" id="GO:0005509">
    <property type="term" value="F:calcium ion binding"/>
    <property type="evidence" value="ECO:0007669"/>
    <property type="project" value="InterPro"/>
</dbReference>
<dbReference type="Pfam" id="PF00353">
    <property type="entry name" value="HemolysinCabind"/>
    <property type="match status" value="6"/>
</dbReference>
<dbReference type="PROSITE" id="PS00330">
    <property type="entry name" value="HEMOLYSIN_CALCIUM"/>
    <property type="match status" value="3"/>
</dbReference>
<dbReference type="CDD" id="cd11304">
    <property type="entry name" value="Cadherin_repeat"/>
    <property type="match status" value="1"/>
</dbReference>
<dbReference type="InterPro" id="IPR011049">
    <property type="entry name" value="Serralysin-like_metalloprot_C"/>
</dbReference>
<sequence>MASVLHNIINGSDGVDDTLYDTDLDDELNGFGGNDSLIGSLGNDTLNGGAGDDYFFDWAGTNTFDGGEGNDHFYLSTLFPPPLGWSGDQRVTGGAGSDDFRLSYYPFPDPLMGPPPQVVITDFTVGIGGDWLSVSDYSYDLAGYGNPFDPALGFLAFSQVGPDAVLLFDYDGAAGPQSWVSIATLQGVTATDLVEDINIGYASFVLGGSGTAPVVHAPVSAYILSGVTFSFDGANAINITDFDAGTSLEQVDLSVSHGLLTLASTEGLTFTVGDGSADTAMRFSGLLADINAALATATYSPDSGYTGADHVAIQAFDGTATAVASITLMVTSSATISGDDNNNTLFGTEGAEVIFGLGGFDVLYGNGGDDYLDGGAGYNQLHGGDGDDVLVTTGGYGDLYGESGNDTLIGGDWGSNLDGGSGDDRLVGGEGFNSFSDSEGANVFVGGPNGNYFSLDVWNADLQVTAGAGVDTLGVAYFGWWNPWTAVVSGFTPGSGGDLLNFNDFMDDAAANGYYTAGNPFGLGYLRLQAAGDDTLVQGDLDGASGSFYDWQTLCILKNVATTSIVDANIDPANLYPLDGHTDPGIDWTGTGFSDYKNGTTLDDYLRGENGNDYLYGFGGNDTLDGGADADYLTDGPGDDLLVGGQGDDYLYAESGDDVLQGGDGNDNLHAYWGSNVLDGGAGDDLISVYSRDGMQTVTGGPGSDTFTYLVAYNGNYASITDFTPGAGGDILDFDLFLKYYASGYDKGDPFGSLGYLRFQESAGDTLVQADYSGAADGEQWRTVAVLQGVHPAAITTENVQGGYYTPVHAPRAADYGVTMAAGADHVFTAGEFGYYDNQDHPLDHLVVVTVPVHGNLYLDSNSSGSMDPGEAVPPGTTVAAAEIGHLTFEPASGESGAPYASFDFKVNDGVVDSSQAYTLTFNVFSESAVPTGDGNGDGVADDTQPNVESFQAAVQTAPGTPVVWATLAAPGGTMISHTTIEPVPADAPVTARLPYGMFSFDLAVPAPGISETLSIYLTGDWQMVGDGDFRDLDTGSQVNGYWKKGADGIWHNVARLITTDHGKLRIDFTLTDGDPRTDSDGVANGIIVDPGAAGFMPAPQLLEPPAVLPAGKEDTAYTVSTTQLLEGWSDADSEVISVIGLSADHGSVVDHGDGTYDIVPVADYNGPVILSYQVSDGTLATGATLGFQLEAVNDAPSFTAGANQTVPFGSGAQTIPAWASNLRAGPTDESGQTLSFTVLNDNAALFAVPPVIDAGGQLSYTPAAGGSGSATLTVTLQDDGGTANGGDDRSNPAVFTITVEESLNTPIGQVNDGNPANNAVAENSPNGTTVGITATAIDVDASDTVSYSLSNDAGGRFTIHPGSGVVTVSDGSQLDYEAQSSHTITVLATSSDGTSSHQNFTIDLLDVVEPTQTIKIGDAPAQLLRSAPKAWLDAWTNSAVSLAISHKANYANGAEAWSAVTLDGLNGGVLGGGDLFGGDLGVSGQSATTSATKQEIDGSEALRFAVAPGVHAGTATLKLARFYANDDGSGYREAGRLQAFKGGELVGEISFTADNAAGTKQVELSVPFGFDTLVLTSGAYDGDGHFVAGAYAQADGSYGRAPYSNASGAHGSDFLVDVLLLGIAPFALEEV</sequence>
<evidence type="ECO:0000313" key="4">
    <source>
        <dbReference type="EMBL" id="QLH50800.1"/>
    </source>
</evidence>
<dbReference type="InterPro" id="IPR053784">
    <property type="entry name" value="Choice_anch_U_dom"/>
</dbReference>
<dbReference type="InterPro" id="IPR001343">
    <property type="entry name" value="Hemolysn_Ca-bd"/>
</dbReference>
<accession>A0A7D5SB84</accession>
<reference evidence="4 5" key="1">
    <citation type="journal article" date="2019" name="Microbiome">
        <title>Annotated bacterial chromosomes from frame-shift-corrected long-read metagenomic data.</title>
        <authorList>
            <person name="Arumugam K."/>
            <person name="Bagci C."/>
            <person name="Bessarab I."/>
            <person name="Beier S."/>
            <person name="Buchfink B."/>
            <person name="Gorska A."/>
            <person name="Qiu G."/>
            <person name="Huson D.H."/>
            <person name="Williams R.B.H."/>
        </authorList>
    </citation>
    <scope>NUCLEOTIDE SEQUENCE [LARGE SCALE GENOMIC DNA]</scope>
    <source>
        <strain evidence="4">SSA1</strain>
    </source>
</reference>
<keyword evidence="2" id="KW-0964">Secreted</keyword>
<dbReference type="PROSITE" id="PS50268">
    <property type="entry name" value="CADHERIN_2"/>
    <property type="match status" value="1"/>
</dbReference>
<proteinExistence type="predicted"/>
<dbReference type="SUPFAM" id="SSF49313">
    <property type="entry name" value="Cadherin-like"/>
    <property type="match status" value="1"/>
</dbReference>
<dbReference type="SUPFAM" id="SSF51120">
    <property type="entry name" value="beta-Roll"/>
    <property type="match status" value="5"/>
</dbReference>
<dbReference type="Proteomes" id="UP000509684">
    <property type="component" value="Chromosome"/>
</dbReference>
<organism evidence="4 5">
    <name type="scientific">Candidatus Accumulibacter cognatus</name>
    <dbReference type="NCBI Taxonomy" id="2954383"/>
    <lineage>
        <taxon>Bacteria</taxon>
        <taxon>Pseudomonadati</taxon>
        <taxon>Pseudomonadota</taxon>
        <taxon>Betaproteobacteria</taxon>
        <taxon>Candidatus Accumulibacter</taxon>
    </lineage>
</organism>
<dbReference type="PRINTS" id="PR00313">
    <property type="entry name" value="CABNDNGRPT"/>
</dbReference>
<dbReference type="InterPro" id="IPR002126">
    <property type="entry name" value="Cadherin-like_dom"/>
</dbReference>
<dbReference type="KEGG" id="acog:HWD57_14150"/>
<dbReference type="NCBIfam" id="NF041766">
    <property type="entry name" value="choice_anch_U"/>
    <property type="match status" value="1"/>
</dbReference>
<dbReference type="GO" id="GO:0007156">
    <property type="term" value="P:homophilic cell adhesion via plasma membrane adhesion molecules"/>
    <property type="evidence" value="ECO:0007669"/>
    <property type="project" value="InterPro"/>
</dbReference>
<comment type="subcellular location">
    <subcellularLocation>
        <location evidence="1">Secreted</location>
    </subcellularLocation>
</comment>